<geneLocation type="plasmid" evidence="4 5">
    <name>unnamed2</name>
</geneLocation>
<dbReference type="Proteomes" id="UP001058458">
    <property type="component" value="Plasmid unnamed2"/>
</dbReference>
<keyword evidence="2" id="KW-0067">ATP-binding</keyword>
<dbReference type="InterPro" id="IPR050625">
    <property type="entry name" value="ParA/MinD_ATPase"/>
</dbReference>
<evidence type="ECO:0000259" key="3">
    <source>
        <dbReference type="Pfam" id="PF13614"/>
    </source>
</evidence>
<dbReference type="GO" id="GO:0016887">
    <property type="term" value="F:ATP hydrolysis activity"/>
    <property type="evidence" value="ECO:0007669"/>
    <property type="project" value="TreeGrafter"/>
</dbReference>
<dbReference type="InterPro" id="IPR025669">
    <property type="entry name" value="AAA_dom"/>
</dbReference>
<dbReference type="GO" id="GO:0005829">
    <property type="term" value="C:cytosol"/>
    <property type="evidence" value="ECO:0007669"/>
    <property type="project" value="TreeGrafter"/>
</dbReference>
<evidence type="ECO:0000256" key="1">
    <source>
        <dbReference type="ARBA" id="ARBA00022741"/>
    </source>
</evidence>
<dbReference type="PANTHER" id="PTHR43384:SF6">
    <property type="entry name" value="SEPTUM SITE-DETERMINING PROTEIN MIND HOMOLOG, CHLOROPLASTIC"/>
    <property type="match status" value="1"/>
</dbReference>
<evidence type="ECO:0000256" key="2">
    <source>
        <dbReference type="ARBA" id="ARBA00022840"/>
    </source>
</evidence>
<protein>
    <submittedName>
        <fullName evidence="4">AAA family ATPase</fullName>
    </submittedName>
</protein>
<dbReference type="AlphaFoldDB" id="A0AB38R3T7"/>
<keyword evidence="4" id="KW-0614">Plasmid</keyword>
<gene>
    <name evidence="4" type="ORF">IMI45_20295</name>
</gene>
<dbReference type="Pfam" id="PF13614">
    <property type="entry name" value="AAA_31"/>
    <property type="match status" value="1"/>
</dbReference>
<dbReference type="GO" id="GO:0009898">
    <property type="term" value="C:cytoplasmic side of plasma membrane"/>
    <property type="evidence" value="ECO:0007669"/>
    <property type="project" value="TreeGrafter"/>
</dbReference>
<proteinExistence type="predicted"/>
<dbReference type="GO" id="GO:0005524">
    <property type="term" value="F:ATP binding"/>
    <property type="evidence" value="ECO:0007669"/>
    <property type="project" value="UniProtKB-KW"/>
</dbReference>
<name>A0AB38R3T7_PARTM</name>
<feature type="domain" description="AAA" evidence="3">
    <location>
        <begin position="5"/>
        <end position="168"/>
    </location>
</feature>
<sequence length="275" mass="31870">MSEKRIIAFYSNSHNVGKRTISQAFAYRLAKEGKNVLYVETDYKRPGFAVSTGLSHEQKNMLKLIEKNNNYDIMDFIANKKDVLSKNVSKSIAEKIQRYPETFHFLAFPKDFSYTQMPEVEKKEEFVNVFIESVKHADFDHIIFNTANELSYMLSYPLIVESDILINIIGSSPVDAIKLKNELDWINSTSLTLPSEVYTIFNFIDESSFFVYELENILGQKAALTIPYDEERKVYEWSLEIGSPEINERIEILLQKIGIEVTPRIEKRGIFARFS</sequence>
<dbReference type="RefSeq" id="WP_248295969.1">
    <property type="nucleotide sequence ID" value="NZ_CP063416.1"/>
</dbReference>
<dbReference type="GO" id="GO:0051782">
    <property type="term" value="P:negative regulation of cell division"/>
    <property type="evidence" value="ECO:0007669"/>
    <property type="project" value="TreeGrafter"/>
</dbReference>
<dbReference type="InterPro" id="IPR027417">
    <property type="entry name" value="P-loop_NTPase"/>
</dbReference>
<reference evidence="4" key="1">
    <citation type="submission" date="2020-10" db="EMBL/GenBank/DDBJ databases">
        <authorList>
            <person name="Delgado J.A."/>
            <person name="Gonzalez J.M."/>
        </authorList>
    </citation>
    <scope>NUCLEOTIDE SEQUENCE</scope>
    <source>
        <strain evidence="4">23.6</strain>
        <plasmid evidence="4">unnamed2</plasmid>
    </source>
</reference>
<evidence type="ECO:0000313" key="5">
    <source>
        <dbReference type="Proteomes" id="UP001058458"/>
    </source>
</evidence>
<evidence type="ECO:0000313" key="4">
    <source>
        <dbReference type="EMBL" id="UOE78379.1"/>
    </source>
</evidence>
<dbReference type="Gene3D" id="3.40.50.300">
    <property type="entry name" value="P-loop containing nucleotide triphosphate hydrolases"/>
    <property type="match status" value="1"/>
</dbReference>
<accession>A0AB38R3T7</accession>
<organism evidence="4 5">
    <name type="scientific">Parageobacillus thermoglucosidasius</name>
    <name type="common">Geobacillus thermoglucosidasius</name>
    <dbReference type="NCBI Taxonomy" id="1426"/>
    <lineage>
        <taxon>Bacteria</taxon>
        <taxon>Bacillati</taxon>
        <taxon>Bacillota</taxon>
        <taxon>Bacilli</taxon>
        <taxon>Bacillales</taxon>
        <taxon>Anoxybacillaceae</taxon>
        <taxon>Parageobacillus</taxon>
    </lineage>
</organism>
<dbReference type="SUPFAM" id="SSF52540">
    <property type="entry name" value="P-loop containing nucleoside triphosphate hydrolases"/>
    <property type="match status" value="1"/>
</dbReference>
<keyword evidence="1" id="KW-0547">Nucleotide-binding</keyword>
<dbReference type="EMBL" id="CP063416">
    <property type="protein sequence ID" value="UOE78379.1"/>
    <property type="molecule type" value="Genomic_DNA"/>
</dbReference>
<dbReference type="PANTHER" id="PTHR43384">
    <property type="entry name" value="SEPTUM SITE-DETERMINING PROTEIN MIND HOMOLOG, CHLOROPLASTIC-RELATED"/>
    <property type="match status" value="1"/>
</dbReference>